<evidence type="ECO:0000313" key="2">
    <source>
        <dbReference type="Proteomes" id="UP000314294"/>
    </source>
</evidence>
<gene>
    <name evidence="1" type="ORF">EYF80_060979</name>
</gene>
<organism evidence="1 2">
    <name type="scientific">Liparis tanakae</name>
    <name type="common">Tanaka's snailfish</name>
    <dbReference type="NCBI Taxonomy" id="230148"/>
    <lineage>
        <taxon>Eukaryota</taxon>
        <taxon>Metazoa</taxon>
        <taxon>Chordata</taxon>
        <taxon>Craniata</taxon>
        <taxon>Vertebrata</taxon>
        <taxon>Euteleostomi</taxon>
        <taxon>Actinopterygii</taxon>
        <taxon>Neopterygii</taxon>
        <taxon>Teleostei</taxon>
        <taxon>Neoteleostei</taxon>
        <taxon>Acanthomorphata</taxon>
        <taxon>Eupercaria</taxon>
        <taxon>Perciformes</taxon>
        <taxon>Cottioidei</taxon>
        <taxon>Cottales</taxon>
        <taxon>Liparidae</taxon>
        <taxon>Liparis</taxon>
    </lineage>
</organism>
<dbReference type="Proteomes" id="UP000314294">
    <property type="component" value="Unassembled WGS sequence"/>
</dbReference>
<sequence length="119" mass="13083">MLLQSLTTPPGHINAAAEPHNTTRTHQCCCRASPHHQDTSMLLQSLTTPPGHINAAAEPHHTTRTRQCCCRASSHHQDTSMLLQSLITPPGHTWRRETLNAANECFASLKVINSKSVEC</sequence>
<reference evidence="1 2" key="1">
    <citation type="submission" date="2019-03" db="EMBL/GenBank/DDBJ databases">
        <title>First draft genome of Liparis tanakae, snailfish: a comprehensive survey of snailfish specific genes.</title>
        <authorList>
            <person name="Kim W."/>
            <person name="Song I."/>
            <person name="Jeong J.-H."/>
            <person name="Kim D."/>
            <person name="Kim S."/>
            <person name="Ryu S."/>
            <person name="Song J.Y."/>
            <person name="Lee S.K."/>
        </authorList>
    </citation>
    <scope>NUCLEOTIDE SEQUENCE [LARGE SCALE GENOMIC DNA]</scope>
    <source>
        <tissue evidence="1">Muscle</tissue>
    </source>
</reference>
<dbReference type="AlphaFoldDB" id="A0A4Z2EKJ7"/>
<evidence type="ECO:0000313" key="1">
    <source>
        <dbReference type="EMBL" id="TNN28872.1"/>
    </source>
</evidence>
<proteinExistence type="predicted"/>
<protein>
    <submittedName>
        <fullName evidence="1">Uncharacterized protein</fullName>
    </submittedName>
</protein>
<keyword evidence="2" id="KW-1185">Reference proteome</keyword>
<accession>A0A4Z2EKJ7</accession>
<comment type="caution">
    <text evidence="1">The sequence shown here is derived from an EMBL/GenBank/DDBJ whole genome shotgun (WGS) entry which is preliminary data.</text>
</comment>
<name>A0A4Z2EKJ7_9TELE</name>
<dbReference type="EMBL" id="SRLO01006327">
    <property type="protein sequence ID" value="TNN28872.1"/>
    <property type="molecule type" value="Genomic_DNA"/>
</dbReference>